<evidence type="ECO:0000313" key="18">
    <source>
        <dbReference type="Proteomes" id="UP000254134"/>
    </source>
</evidence>
<dbReference type="GO" id="GO:0005886">
    <property type="term" value="C:plasma membrane"/>
    <property type="evidence" value="ECO:0007669"/>
    <property type="project" value="UniProtKB-SubCell"/>
</dbReference>
<keyword evidence="12 14" id="KW-0472">Membrane</keyword>
<dbReference type="InterPro" id="IPR017790">
    <property type="entry name" value="Penicillin-binding_protein_2"/>
</dbReference>
<dbReference type="Gene3D" id="3.30.1390.30">
    <property type="entry name" value="Penicillin-binding protein 2a, domain 3"/>
    <property type="match status" value="1"/>
</dbReference>
<comment type="subcellular location">
    <subcellularLocation>
        <location evidence="2">Cell membrane</location>
    </subcellularLocation>
    <subcellularLocation>
        <location evidence="1">Membrane</location>
        <topology evidence="1">Single-pass membrane protein</topology>
    </subcellularLocation>
</comment>
<evidence type="ECO:0000256" key="13">
    <source>
        <dbReference type="ARBA" id="ARBA00023316"/>
    </source>
</evidence>
<dbReference type="NCBIfam" id="TIGR03423">
    <property type="entry name" value="pbp2_mrdA"/>
    <property type="match status" value="1"/>
</dbReference>
<evidence type="ECO:0000259" key="16">
    <source>
        <dbReference type="Pfam" id="PF03717"/>
    </source>
</evidence>
<dbReference type="GO" id="GO:0008360">
    <property type="term" value="P:regulation of cell shape"/>
    <property type="evidence" value="ECO:0007669"/>
    <property type="project" value="UniProtKB-KW"/>
</dbReference>
<keyword evidence="10" id="KW-0573">Peptidoglycan synthesis</keyword>
<dbReference type="GO" id="GO:0071972">
    <property type="term" value="F:peptidoglycan L,D-transpeptidase activity"/>
    <property type="evidence" value="ECO:0007669"/>
    <property type="project" value="TreeGrafter"/>
</dbReference>
<evidence type="ECO:0000256" key="9">
    <source>
        <dbReference type="ARBA" id="ARBA00022960"/>
    </source>
</evidence>
<dbReference type="Pfam" id="PF03717">
    <property type="entry name" value="PBP_dimer"/>
    <property type="match status" value="1"/>
</dbReference>
<keyword evidence="18" id="KW-1185">Reference proteome</keyword>
<keyword evidence="6" id="KW-0645">Protease</keyword>
<dbReference type="AlphaFoldDB" id="A0A7M2YWP1"/>
<comment type="caution">
    <text evidence="17">The sequence shown here is derived from an EMBL/GenBank/DDBJ whole genome shotgun (WGS) entry which is preliminary data.</text>
</comment>
<evidence type="ECO:0000256" key="6">
    <source>
        <dbReference type="ARBA" id="ARBA00022670"/>
    </source>
</evidence>
<evidence type="ECO:0000256" key="1">
    <source>
        <dbReference type="ARBA" id="ARBA00004167"/>
    </source>
</evidence>
<dbReference type="GO" id="GO:0006508">
    <property type="term" value="P:proteolysis"/>
    <property type="evidence" value="ECO:0007669"/>
    <property type="project" value="UniProtKB-KW"/>
</dbReference>
<evidence type="ECO:0000256" key="10">
    <source>
        <dbReference type="ARBA" id="ARBA00022984"/>
    </source>
</evidence>
<organism evidence="17 18">
    <name type="scientific">Gaiella occulta</name>
    <dbReference type="NCBI Taxonomy" id="1002870"/>
    <lineage>
        <taxon>Bacteria</taxon>
        <taxon>Bacillati</taxon>
        <taxon>Actinomycetota</taxon>
        <taxon>Thermoleophilia</taxon>
        <taxon>Gaiellales</taxon>
        <taxon>Gaiellaceae</taxon>
        <taxon>Gaiella</taxon>
    </lineage>
</organism>
<evidence type="ECO:0000256" key="11">
    <source>
        <dbReference type="ARBA" id="ARBA00022989"/>
    </source>
</evidence>
<dbReference type="PANTHER" id="PTHR30627:SF2">
    <property type="entry name" value="PEPTIDOGLYCAN D,D-TRANSPEPTIDASE MRDA"/>
    <property type="match status" value="1"/>
</dbReference>
<evidence type="ECO:0000256" key="7">
    <source>
        <dbReference type="ARBA" id="ARBA00022692"/>
    </source>
</evidence>
<reference evidence="18" key="2">
    <citation type="journal article" date="2019" name="MicrobiologyOpen">
        <title>High-quality draft genome sequence of Gaiella occulta isolated from a 150 meter deep mineral water borehole and comparison with the genome sequences of other deep-branching lineages of the phylum Actinobacteria.</title>
        <authorList>
            <person name="Severino R."/>
            <person name="Froufe H.J.C."/>
            <person name="Barroso C."/>
            <person name="Albuquerque L."/>
            <person name="Lobo-da-Cunha A."/>
            <person name="da Costa M.S."/>
            <person name="Egas C."/>
        </authorList>
    </citation>
    <scope>NUCLEOTIDE SEQUENCE [LARGE SCALE GENOMIC DNA]</scope>
    <source>
        <strain evidence="18">F2-233</strain>
    </source>
</reference>
<gene>
    <name evidence="17" type="ORF">Gocc_1441</name>
</gene>
<dbReference type="SUPFAM" id="SSF56601">
    <property type="entry name" value="beta-lactamase/transpeptidase-like"/>
    <property type="match status" value="1"/>
</dbReference>
<dbReference type="GO" id="GO:0008658">
    <property type="term" value="F:penicillin binding"/>
    <property type="evidence" value="ECO:0007669"/>
    <property type="project" value="InterPro"/>
</dbReference>
<keyword evidence="7 14" id="KW-0812">Transmembrane</keyword>
<keyword evidence="9" id="KW-0133">Cell shape</keyword>
<evidence type="ECO:0000256" key="5">
    <source>
        <dbReference type="ARBA" id="ARBA00022519"/>
    </source>
</evidence>
<accession>A0A7M2YWP1</accession>
<dbReference type="Gene3D" id="3.90.1310.10">
    <property type="entry name" value="Penicillin-binding protein 2a (Domain 2)"/>
    <property type="match status" value="1"/>
</dbReference>
<dbReference type="InterPro" id="IPR050515">
    <property type="entry name" value="Beta-lactam/transpept"/>
</dbReference>
<evidence type="ECO:0000256" key="3">
    <source>
        <dbReference type="ARBA" id="ARBA00007171"/>
    </source>
</evidence>
<evidence type="ECO:0000256" key="2">
    <source>
        <dbReference type="ARBA" id="ARBA00004236"/>
    </source>
</evidence>
<proteinExistence type="inferred from homology"/>
<protein>
    <submittedName>
        <fullName evidence="17">Penicillin-binding protein 2</fullName>
    </submittedName>
</protein>
<name>A0A7M2YWP1_9ACTN</name>
<dbReference type="SUPFAM" id="SSF56519">
    <property type="entry name" value="Penicillin binding protein dimerisation domain"/>
    <property type="match status" value="1"/>
</dbReference>
<comment type="similarity">
    <text evidence="3">Belongs to the transpeptidase family.</text>
</comment>
<dbReference type="GO" id="GO:0009252">
    <property type="term" value="P:peptidoglycan biosynthetic process"/>
    <property type="evidence" value="ECO:0007669"/>
    <property type="project" value="UniProtKB-KW"/>
</dbReference>
<evidence type="ECO:0000256" key="4">
    <source>
        <dbReference type="ARBA" id="ARBA00022475"/>
    </source>
</evidence>
<evidence type="ECO:0000256" key="12">
    <source>
        <dbReference type="ARBA" id="ARBA00023136"/>
    </source>
</evidence>
<keyword evidence="5" id="KW-0997">Cell inner membrane</keyword>
<feature type="domain" description="Penicillin-binding protein transpeptidase" evidence="15">
    <location>
        <begin position="302"/>
        <end position="656"/>
    </location>
</feature>
<dbReference type="InterPro" id="IPR012338">
    <property type="entry name" value="Beta-lactam/transpept-like"/>
</dbReference>
<dbReference type="InterPro" id="IPR036138">
    <property type="entry name" value="PBP_dimer_sf"/>
</dbReference>
<dbReference type="OrthoDB" id="9766847at2"/>
<dbReference type="RefSeq" id="WP_114795882.1">
    <property type="nucleotide sequence ID" value="NZ_QQZY01000003.1"/>
</dbReference>
<dbReference type="InterPro" id="IPR005311">
    <property type="entry name" value="PBP_dimer"/>
</dbReference>
<keyword evidence="13" id="KW-0961">Cell wall biogenesis/degradation</keyword>
<evidence type="ECO:0000259" key="15">
    <source>
        <dbReference type="Pfam" id="PF00905"/>
    </source>
</evidence>
<evidence type="ECO:0000256" key="14">
    <source>
        <dbReference type="SAM" id="Phobius"/>
    </source>
</evidence>
<dbReference type="EMBL" id="QQZY01000003">
    <property type="protein sequence ID" value="RDI74552.1"/>
    <property type="molecule type" value="Genomic_DNA"/>
</dbReference>
<dbReference type="Pfam" id="PF00905">
    <property type="entry name" value="Transpeptidase"/>
    <property type="match status" value="1"/>
</dbReference>
<sequence length="673" mass="73025">MSSTTPYGERRNASPRFLPPDPSVAAPYRLTPGLAVRVGVLGAVAIAVFAVLFIRLWSLQVLSGDRYLNAAQNNQLRTIRVEAPRGPILDAGGKVIVGNVPGTAVKLWVGDMPKKVGRYAMIKRLASVLDVPVDRLAREVDDRRVDPLTPITVKTAVHEDQVNYLFEHQSEFPGVQVQQTYLRDYPYQSLGAQVLGYIGEISPDELERTRRQKLDYRGGDKIGKAGIEATYDEYLRGKPGAAQIRVDSLGRPQSALEPRTVASPGNAVRLTIDIGLQRAAERALRYGVALARRNKSYNANGGAIVALDARDGAVRAMASYPTYKPSVYVGRIDPQKIAPLVDDAAAKRANFPGLNRVIQVAYPPGSTWKPVTALAAMQEHLLSPYASIQCTPTATYGKDKFKFKNWNPNVNKPMTLAEALATSCDTYFYTVGNRFYEQGGAFRSRLQEWATKFGFGQPTGLDIGNETRDTIVPTPAWRRQHFKTAWDRAWNPGDSIQLAVGQKDVTVTPLQMARFYAMIANGGKLVTPYLVSGVEQPGANGQPPVTLKQFTPDPPRDAGVDPGALQAVRDGLYAATHTKDGTSSGVFGAFPVPIAGKTGTAEKVVNLPGYPPGHIEDQSWWCGYGPADNARLVVCAVIENGGFGSSAAAPAALKVFEKYFRVKSGAQLLVNVD</sequence>
<keyword evidence="8" id="KW-0378">Hydrolase</keyword>
<dbReference type="GO" id="GO:0009002">
    <property type="term" value="F:serine-type D-Ala-D-Ala carboxypeptidase activity"/>
    <property type="evidence" value="ECO:0007669"/>
    <property type="project" value="InterPro"/>
</dbReference>
<feature type="transmembrane region" description="Helical" evidence="14">
    <location>
        <begin position="34"/>
        <end position="57"/>
    </location>
</feature>
<feature type="domain" description="Penicillin-binding protein dimerisation" evidence="16">
    <location>
        <begin position="81"/>
        <end position="254"/>
    </location>
</feature>
<reference evidence="17 18" key="1">
    <citation type="submission" date="2018-07" db="EMBL/GenBank/DDBJ databases">
        <title>High-quality-draft genome sequence of Gaiella occulta.</title>
        <authorList>
            <person name="Severino R."/>
            <person name="Froufe H.J.C."/>
            <person name="Rainey F.A."/>
            <person name="Barroso C."/>
            <person name="Albuquerque L."/>
            <person name="Lobo-Da-Cunha A."/>
            <person name="Da Costa M.S."/>
            <person name="Egas C."/>
        </authorList>
    </citation>
    <scope>NUCLEOTIDE SEQUENCE [LARGE SCALE GENOMIC DNA]</scope>
    <source>
        <strain evidence="17 18">F2-233</strain>
    </source>
</reference>
<dbReference type="PANTHER" id="PTHR30627">
    <property type="entry name" value="PEPTIDOGLYCAN D,D-TRANSPEPTIDASE"/>
    <property type="match status" value="1"/>
</dbReference>
<evidence type="ECO:0000256" key="8">
    <source>
        <dbReference type="ARBA" id="ARBA00022801"/>
    </source>
</evidence>
<dbReference type="Gene3D" id="3.40.710.10">
    <property type="entry name" value="DD-peptidase/beta-lactamase superfamily"/>
    <property type="match status" value="1"/>
</dbReference>
<dbReference type="GO" id="GO:0071555">
    <property type="term" value="P:cell wall organization"/>
    <property type="evidence" value="ECO:0007669"/>
    <property type="project" value="UniProtKB-KW"/>
</dbReference>
<keyword evidence="4" id="KW-1003">Cell membrane</keyword>
<dbReference type="InterPro" id="IPR001460">
    <property type="entry name" value="PCN-bd_Tpept"/>
</dbReference>
<dbReference type="Proteomes" id="UP000254134">
    <property type="component" value="Unassembled WGS sequence"/>
</dbReference>
<keyword evidence="11 14" id="KW-1133">Transmembrane helix</keyword>
<evidence type="ECO:0000313" key="17">
    <source>
        <dbReference type="EMBL" id="RDI74552.1"/>
    </source>
</evidence>